<proteinExistence type="predicted"/>
<reference evidence="1 2" key="1">
    <citation type="submission" date="2016-11" db="EMBL/GenBank/DDBJ databases">
        <authorList>
            <person name="Jaros S."/>
            <person name="Januszkiewicz K."/>
            <person name="Wedrychowicz H."/>
        </authorList>
    </citation>
    <scope>NUCLEOTIDE SEQUENCE [LARGE SCALE GENOMIC DNA]</scope>
    <source>
        <strain evidence="1 2">DSM 12906</strain>
    </source>
</reference>
<protein>
    <recommendedName>
        <fullName evidence="3">Heavy metal transporter</fullName>
    </recommendedName>
</protein>
<evidence type="ECO:0000313" key="1">
    <source>
        <dbReference type="EMBL" id="SHI90927.1"/>
    </source>
</evidence>
<evidence type="ECO:0008006" key="3">
    <source>
        <dbReference type="Google" id="ProtNLM"/>
    </source>
</evidence>
<gene>
    <name evidence="1" type="ORF">SAMN02745244_01316</name>
</gene>
<dbReference type="EMBL" id="FQZG01000019">
    <property type="protein sequence ID" value="SHI90927.1"/>
    <property type="molecule type" value="Genomic_DNA"/>
</dbReference>
<dbReference type="AlphaFoldDB" id="A0A1M6EZQ7"/>
<organism evidence="1 2">
    <name type="scientific">Tessaracoccus bendigoensis DSM 12906</name>
    <dbReference type="NCBI Taxonomy" id="1123357"/>
    <lineage>
        <taxon>Bacteria</taxon>
        <taxon>Bacillati</taxon>
        <taxon>Actinomycetota</taxon>
        <taxon>Actinomycetes</taxon>
        <taxon>Propionibacteriales</taxon>
        <taxon>Propionibacteriaceae</taxon>
        <taxon>Tessaracoccus</taxon>
    </lineage>
</organism>
<evidence type="ECO:0000313" key="2">
    <source>
        <dbReference type="Proteomes" id="UP000184512"/>
    </source>
</evidence>
<dbReference type="RefSeq" id="WP_073186743.1">
    <property type="nucleotide sequence ID" value="NZ_FQZG01000019.1"/>
</dbReference>
<dbReference type="OrthoDB" id="5171895at2"/>
<sequence>MLRRLTVVLVVVALLGVLGYGGWRAYQWAYQRFTPEQCQVLIPEGEPTTLSQEQARNASIIVASSVELGLPEQAAVIAIATAYQESGLRNLDYGDRDSLGLFQQRPSYGWGTQEEIMDPWYSSERFYEELVKFDDWETTDINDIAQKVQRSGHPDAYRKHETNARAVAGALRGSAPASLSCVSFDEAPTADAAAFERVLGTFGDSIDTSTEDATLTLTAADETTLWAAAQQVVANSYDGGVTSVVVGSQEWSHTAKGWGDTDTPAPELTAVITLGAAA</sequence>
<name>A0A1M6EZQ7_9ACTN</name>
<dbReference type="Proteomes" id="UP000184512">
    <property type="component" value="Unassembled WGS sequence"/>
</dbReference>
<accession>A0A1M6EZQ7</accession>
<keyword evidence="2" id="KW-1185">Reference proteome</keyword>
<dbReference type="STRING" id="1123357.SAMN02745244_01316"/>